<accession>A0ABY7KDM2</accession>
<dbReference type="RefSeq" id="WP_269658893.1">
    <property type="nucleotide sequence ID" value="NZ_CP114413.1"/>
</dbReference>
<evidence type="ECO:0000313" key="2">
    <source>
        <dbReference type="Proteomes" id="UP001164439"/>
    </source>
</evidence>
<gene>
    <name evidence="1" type="ORF">STRCI_002408</name>
</gene>
<name>A0ABY7KDM2_9ACTN</name>
<sequence>MAVFFLISLLVAGAALGLAVRRRRAAAALDQEARFRDGAP</sequence>
<dbReference type="Proteomes" id="UP001164439">
    <property type="component" value="Chromosome"/>
</dbReference>
<organism evidence="1 2">
    <name type="scientific">Streptomyces cinnabarinus</name>
    <dbReference type="NCBI Taxonomy" id="67287"/>
    <lineage>
        <taxon>Bacteria</taxon>
        <taxon>Bacillati</taxon>
        <taxon>Actinomycetota</taxon>
        <taxon>Actinomycetes</taxon>
        <taxon>Kitasatosporales</taxon>
        <taxon>Streptomycetaceae</taxon>
        <taxon>Streptomyces</taxon>
    </lineage>
</organism>
<reference evidence="1" key="1">
    <citation type="submission" date="2022-12" db="EMBL/GenBank/DDBJ databases">
        <authorList>
            <person name="Ruckert C."/>
            <person name="Busche T."/>
            <person name="Kalinowski J."/>
            <person name="Wittmann C."/>
        </authorList>
    </citation>
    <scope>NUCLEOTIDE SEQUENCE</scope>
    <source>
        <strain evidence="1">DSM 40467</strain>
    </source>
</reference>
<dbReference type="EMBL" id="CP114413">
    <property type="protein sequence ID" value="WAZ21247.1"/>
    <property type="molecule type" value="Genomic_DNA"/>
</dbReference>
<proteinExistence type="predicted"/>
<evidence type="ECO:0000313" key="1">
    <source>
        <dbReference type="EMBL" id="WAZ21247.1"/>
    </source>
</evidence>
<protein>
    <submittedName>
        <fullName evidence="1">Uncharacterized protein</fullName>
    </submittedName>
</protein>
<keyword evidence="2" id="KW-1185">Reference proteome</keyword>